<dbReference type="Gene3D" id="3.30.420.10">
    <property type="entry name" value="Ribonuclease H-like superfamily/Ribonuclease H"/>
    <property type="match status" value="1"/>
</dbReference>
<dbReference type="EMBL" id="JACHLP010000006">
    <property type="protein sequence ID" value="MBB4844673.1"/>
    <property type="molecule type" value="Genomic_DNA"/>
</dbReference>
<evidence type="ECO:0000313" key="1">
    <source>
        <dbReference type="EMBL" id="MBB4844673.1"/>
    </source>
</evidence>
<evidence type="ECO:0008006" key="3">
    <source>
        <dbReference type="Google" id="ProtNLM"/>
    </source>
</evidence>
<dbReference type="Proteomes" id="UP000562027">
    <property type="component" value="Unassembled WGS sequence"/>
</dbReference>
<dbReference type="InterPro" id="IPR036397">
    <property type="entry name" value="RNaseH_sf"/>
</dbReference>
<name>A0A840LDB9_9BURK</name>
<proteinExistence type="predicted"/>
<accession>A0A840LDB9</accession>
<dbReference type="RefSeq" id="WP_184301420.1">
    <property type="nucleotide sequence ID" value="NZ_JACHLP010000006.1"/>
</dbReference>
<dbReference type="SUPFAM" id="SSF53098">
    <property type="entry name" value="Ribonuclease H-like"/>
    <property type="match status" value="1"/>
</dbReference>
<evidence type="ECO:0000313" key="2">
    <source>
        <dbReference type="Proteomes" id="UP000562027"/>
    </source>
</evidence>
<reference evidence="1 2" key="1">
    <citation type="submission" date="2020-08" db="EMBL/GenBank/DDBJ databases">
        <title>Functional genomics of gut bacteria from endangered species of beetles.</title>
        <authorList>
            <person name="Carlos-Shanley C."/>
        </authorList>
    </citation>
    <scope>NUCLEOTIDE SEQUENCE [LARGE SCALE GENOMIC DNA]</scope>
    <source>
        <strain evidence="1 2">S00239</strain>
    </source>
</reference>
<organism evidence="1 2">
    <name type="scientific">Roseateles oligotrophus</name>
    <dbReference type="NCBI Taxonomy" id="1769250"/>
    <lineage>
        <taxon>Bacteria</taxon>
        <taxon>Pseudomonadati</taxon>
        <taxon>Pseudomonadota</taxon>
        <taxon>Betaproteobacteria</taxon>
        <taxon>Burkholderiales</taxon>
        <taxon>Sphaerotilaceae</taxon>
        <taxon>Roseateles</taxon>
    </lineage>
</organism>
<sequence>MTLPAILDLEASGFGRGSYPIEVGFVDAGGGLFCSLIQPEPEWQHWDASAEALHGISRATLLRHGKPPAWVAQQINQRLGGQTVVSDAWGYDYPWLARLFDAADLLPQFKLVDLRSLLSEDEALRWHAVLSQVRAESPHSRHRASSDAQDLRQALQRLRQNVLTQPD</sequence>
<dbReference type="InterPro" id="IPR012337">
    <property type="entry name" value="RNaseH-like_sf"/>
</dbReference>
<protein>
    <recommendedName>
        <fullName evidence="3">Exonuclease</fullName>
    </recommendedName>
</protein>
<gene>
    <name evidence="1" type="ORF">HNP55_003217</name>
</gene>
<dbReference type="GO" id="GO:0003676">
    <property type="term" value="F:nucleic acid binding"/>
    <property type="evidence" value="ECO:0007669"/>
    <property type="project" value="InterPro"/>
</dbReference>
<comment type="caution">
    <text evidence="1">The sequence shown here is derived from an EMBL/GenBank/DDBJ whole genome shotgun (WGS) entry which is preliminary data.</text>
</comment>
<keyword evidence="2" id="KW-1185">Reference proteome</keyword>
<dbReference type="AlphaFoldDB" id="A0A840LDB9"/>